<keyword evidence="2" id="KW-1185">Reference proteome</keyword>
<proteinExistence type="predicted"/>
<organism evidence="1 2">
    <name type="scientific">Ornithinibacillus halophilus</name>
    <dbReference type="NCBI Taxonomy" id="930117"/>
    <lineage>
        <taxon>Bacteria</taxon>
        <taxon>Bacillati</taxon>
        <taxon>Bacillota</taxon>
        <taxon>Bacilli</taxon>
        <taxon>Bacillales</taxon>
        <taxon>Bacillaceae</taxon>
        <taxon>Ornithinibacillus</taxon>
    </lineage>
</organism>
<accession>A0A1M5NH77</accession>
<name>A0A1M5NH77_9BACI</name>
<dbReference type="Proteomes" id="UP000183988">
    <property type="component" value="Unassembled WGS sequence"/>
</dbReference>
<reference evidence="1 2" key="1">
    <citation type="submission" date="2016-11" db="EMBL/GenBank/DDBJ databases">
        <authorList>
            <person name="Jaros S."/>
            <person name="Januszkiewicz K."/>
            <person name="Wedrychowicz H."/>
        </authorList>
    </citation>
    <scope>NUCLEOTIDE SEQUENCE [LARGE SCALE GENOMIC DNA]</scope>
    <source>
        <strain evidence="1 2">IBRC-M 10683</strain>
    </source>
</reference>
<dbReference type="RefSeq" id="WP_159431593.1">
    <property type="nucleotide sequence ID" value="NZ_FQVW01000080.1"/>
</dbReference>
<sequence length="48" mass="5497">MQVKDKKENTKQVENLLRSAYEKGYQGATLEEVLEVMKKGLKNLNTAK</sequence>
<evidence type="ECO:0000313" key="1">
    <source>
        <dbReference type="EMBL" id="SHG88852.1"/>
    </source>
</evidence>
<dbReference type="EMBL" id="FQVW01000080">
    <property type="protein sequence ID" value="SHG88852.1"/>
    <property type="molecule type" value="Genomic_DNA"/>
</dbReference>
<gene>
    <name evidence="1" type="ORF">SAMN05216225_10801</name>
</gene>
<evidence type="ECO:0000313" key="2">
    <source>
        <dbReference type="Proteomes" id="UP000183988"/>
    </source>
</evidence>
<protein>
    <submittedName>
        <fullName evidence="1">Uncharacterized protein</fullName>
    </submittedName>
</protein>
<dbReference type="AlphaFoldDB" id="A0A1M5NH77"/>